<dbReference type="HOGENOM" id="CLU_2521534_0_0_5"/>
<reference evidence="1" key="1">
    <citation type="submission" date="2008-01" db="EMBL/GenBank/DDBJ databases">
        <title>Complete sequence of plasmid2 pCAUL02 of Caulobacter sp. K31.</title>
        <authorList>
            <consortium name="US DOE Joint Genome Institute"/>
            <person name="Copeland A."/>
            <person name="Lucas S."/>
            <person name="Lapidus A."/>
            <person name="Barry K."/>
            <person name="Glavina del Rio T."/>
            <person name="Dalin E."/>
            <person name="Tice H."/>
            <person name="Pitluck S."/>
            <person name="Bruce D."/>
            <person name="Goodwin L."/>
            <person name="Thompson L.S."/>
            <person name="Brettin T."/>
            <person name="Detter J.C."/>
            <person name="Han C."/>
            <person name="Schmutz J."/>
            <person name="Larimer F."/>
            <person name="Land M."/>
            <person name="Hauser L."/>
            <person name="Kyrpides N."/>
            <person name="Kim E."/>
            <person name="Stephens C."/>
            <person name="Richardson P."/>
        </authorList>
    </citation>
    <scope>NUCLEOTIDE SEQUENCE [LARGE SCALE GENOMIC DNA]</scope>
    <source>
        <plasmid evidence="1">K31</plasmid>
        <plasmid evidence="1">pCAUL02</plasmid>
    </source>
</reference>
<dbReference type="Gene3D" id="3.40.50.2300">
    <property type="match status" value="1"/>
</dbReference>
<dbReference type="SUPFAM" id="SSF52172">
    <property type="entry name" value="CheY-like"/>
    <property type="match status" value="1"/>
</dbReference>
<dbReference type="AlphaFoldDB" id="B0T9P2"/>
<dbReference type="KEGG" id="cak:Caul_5321"/>
<proteinExistence type="predicted"/>
<organism evidence="1">
    <name type="scientific">Caulobacter sp. (strain K31)</name>
    <dbReference type="NCBI Taxonomy" id="366602"/>
    <lineage>
        <taxon>Bacteria</taxon>
        <taxon>Pseudomonadati</taxon>
        <taxon>Pseudomonadota</taxon>
        <taxon>Alphaproteobacteria</taxon>
        <taxon>Caulobacterales</taxon>
        <taxon>Caulobacteraceae</taxon>
        <taxon>Caulobacter</taxon>
    </lineage>
</organism>
<sequence>MAVDLVRTQRFDAALLDSNLDGHRSHPVAGALAARGVPFALATSHGGHGLRDIDRDRPLLLKPFRYEVLEEILAGPLSPVGTKK</sequence>
<geneLocation type="plasmid" evidence="1">
    <name>pCAUL02</name>
</geneLocation>
<evidence type="ECO:0000313" key="1">
    <source>
        <dbReference type="EMBL" id="ABZ74441.1"/>
    </source>
</evidence>
<name>B0T9P2_CAUSK</name>
<keyword evidence="1" id="KW-0614">Plasmid</keyword>
<accession>B0T9P2</accession>
<dbReference type="EMBL" id="CP000929">
    <property type="protein sequence ID" value="ABZ74441.1"/>
    <property type="molecule type" value="Genomic_DNA"/>
</dbReference>
<protein>
    <submittedName>
        <fullName evidence="1">Putative sensory transduction regulatory protein</fullName>
    </submittedName>
</protein>
<dbReference type="InterPro" id="IPR011006">
    <property type="entry name" value="CheY-like_superfamily"/>
</dbReference>
<dbReference type="eggNOG" id="COG0784">
    <property type="taxonomic scope" value="Bacteria"/>
</dbReference>
<gene>
    <name evidence="1" type="ordered locus">Caul_5321</name>
</gene>
<dbReference type="OrthoDB" id="582170at2"/>